<dbReference type="OrthoDB" id="694270at2759"/>
<dbReference type="Proteomes" id="UP000095767">
    <property type="component" value="Unassembled WGS sequence"/>
</dbReference>
<organism evidence="1 2">
    <name type="scientific">Dichanthelium oligosanthes</name>
    <dbReference type="NCBI Taxonomy" id="888268"/>
    <lineage>
        <taxon>Eukaryota</taxon>
        <taxon>Viridiplantae</taxon>
        <taxon>Streptophyta</taxon>
        <taxon>Embryophyta</taxon>
        <taxon>Tracheophyta</taxon>
        <taxon>Spermatophyta</taxon>
        <taxon>Magnoliopsida</taxon>
        <taxon>Liliopsida</taxon>
        <taxon>Poales</taxon>
        <taxon>Poaceae</taxon>
        <taxon>PACMAD clade</taxon>
        <taxon>Panicoideae</taxon>
        <taxon>Panicodae</taxon>
        <taxon>Paniceae</taxon>
        <taxon>Dichantheliinae</taxon>
        <taxon>Dichanthelium</taxon>
    </lineage>
</organism>
<accession>A0A1E5URR4</accession>
<dbReference type="EMBL" id="LWDX02066423">
    <property type="protein sequence ID" value="OEL15540.1"/>
    <property type="molecule type" value="Genomic_DNA"/>
</dbReference>
<protein>
    <submittedName>
        <fullName evidence="1">Uncharacterized protein</fullName>
    </submittedName>
</protein>
<name>A0A1E5URR4_9POAL</name>
<proteinExistence type="predicted"/>
<evidence type="ECO:0000313" key="2">
    <source>
        <dbReference type="Proteomes" id="UP000095767"/>
    </source>
</evidence>
<sequence length="95" mass="10327">LGAQHAETIAGIKGVEHASLWAMERLIVETDVVNVLNMMRDFTLCSISHCPKACNSIAHTLAEAVGLNFSNGRTMYLNMLLYCCISVSELPGQSD</sequence>
<evidence type="ECO:0000313" key="1">
    <source>
        <dbReference type="EMBL" id="OEL15540.1"/>
    </source>
</evidence>
<dbReference type="AlphaFoldDB" id="A0A1E5URR4"/>
<feature type="non-terminal residue" evidence="1">
    <location>
        <position position="1"/>
    </location>
</feature>
<reference evidence="1 2" key="1">
    <citation type="submission" date="2016-09" db="EMBL/GenBank/DDBJ databases">
        <title>The draft genome of Dichanthelium oligosanthes: A C3 panicoid grass species.</title>
        <authorList>
            <person name="Studer A.J."/>
            <person name="Schnable J.C."/>
            <person name="Brutnell T.P."/>
        </authorList>
    </citation>
    <scope>NUCLEOTIDE SEQUENCE [LARGE SCALE GENOMIC DNA]</scope>
    <source>
        <strain evidence="2">cv. Kellogg 1175</strain>
        <tissue evidence="1">Leaf</tissue>
    </source>
</reference>
<comment type="caution">
    <text evidence="1">The sequence shown here is derived from an EMBL/GenBank/DDBJ whole genome shotgun (WGS) entry which is preliminary data.</text>
</comment>
<gene>
    <name evidence="1" type="ORF">BAE44_0023441</name>
</gene>
<keyword evidence="2" id="KW-1185">Reference proteome</keyword>